<proteinExistence type="predicted"/>
<sequence>MPDTVGRLTIINRLETVDDKYRFPMASRITRKLNKYMPNIKMLTFYDGEFEDSNCLNVFKNLEIFVIRANPDIEIPRTIKLFVVVGDGYYYNSDLSKNVVKKLVERYSGRFTR</sequence>
<organism evidence="1 2">
    <name type="scientific">Strongyloides papillosus</name>
    <name type="common">Intestinal threadworm</name>
    <dbReference type="NCBI Taxonomy" id="174720"/>
    <lineage>
        <taxon>Eukaryota</taxon>
        <taxon>Metazoa</taxon>
        <taxon>Ecdysozoa</taxon>
        <taxon>Nematoda</taxon>
        <taxon>Chromadorea</taxon>
        <taxon>Rhabditida</taxon>
        <taxon>Tylenchina</taxon>
        <taxon>Panagrolaimomorpha</taxon>
        <taxon>Strongyloidoidea</taxon>
        <taxon>Strongyloididae</taxon>
        <taxon>Strongyloides</taxon>
    </lineage>
</organism>
<protein>
    <submittedName>
        <fullName evidence="2">Doublecortin domain-containing protein</fullName>
    </submittedName>
</protein>
<keyword evidence="1" id="KW-1185">Reference proteome</keyword>
<dbReference type="Proteomes" id="UP000046392">
    <property type="component" value="Unplaced"/>
</dbReference>
<evidence type="ECO:0000313" key="1">
    <source>
        <dbReference type="Proteomes" id="UP000046392"/>
    </source>
</evidence>
<accession>A0A0N5BI15</accession>
<reference evidence="2" key="1">
    <citation type="submission" date="2017-02" db="UniProtKB">
        <authorList>
            <consortium name="WormBaseParasite"/>
        </authorList>
    </citation>
    <scope>IDENTIFICATION</scope>
</reference>
<dbReference type="WBParaSite" id="SPAL_0000560000.1">
    <property type="protein sequence ID" value="SPAL_0000560000.1"/>
    <property type="gene ID" value="SPAL_0000560000"/>
</dbReference>
<dbReference type="AlphaFoldDB" id="A0A0N5BI15"/>
<name>A0A0N5BI15_STREA</name>
<evidence type="ECO:0000313" key="2">
    <source>
        <dbReference type="WBParaSite" id="SPAL_0000560000.1"/>
    </source>
</evidence>